<dbReference type="GeneID" id="109533308"/>
<dbReference type="Gene3D" id="1.20.58.670">
    <property type="entry name" value="Dsl1p vesicle tethering complex, Tip20p subunit, domain D"/>
    <property type="match status" value="1"/>
</dbReference>
<evidence type="ECO:0000256" key="1">
    <source>
        <dbReference type="ARBA" id="ARBA00061158"/>
    </source>
</evidence>
<sequence>MTTSDMKQTILRELEDKYGDRLLDLGQCTDIYNSLLEHKALIEARLNPSNCENLIGAALQEAKQIVGESVEITSQSKKSIEVIEKELREIDQVNSDLKARVDKLNTYQTTLQYLKVVQQIEYLCSELQHEVSKKDDEKCVTLFANITEIYRILSDCPLLHLKDFLKETMLYWHNILRDKLGKVFDEALKQVKWPFLSANFSLVSPFEVNVDKLQLLAEYLLQIEIPPEANVPPSIPLGVLSDFIPPCLPIQLLILPLRKRFIYHFYGNRKTNRVDRPEWYFTQILTWIKDHQDYMGTWIQPVIDKFGLHHIDAKNEFMRGLVQLAAEKLNSEISSIQFDDFAFSHSIDEALGFDKELRELYNYPASEPSIIGILTQAQVLVKWLSMEKKYATEKMDAILSSSSMDAFDLLTSDVEDLKITTCADAFITLLQTIAERYECLPQPGHRLQFLELQLELLDDFRVRLLQIVNAEEGDYMESKIPSVANTLYYVENVLVDWGTMLHYLNLYYYKNQINDAEYDAILVSPNLSDFDDHINMDLESDTLFAETLSLYRHFRRDLLAGLAEAVLMEVRKRSWNYRRERWAFMKVGKEFRSLSLTPSACPMFEVLSKRLHQLQKKLQSKLFIAVFRNIATQLDTHLFEDLVLDNRFNDGGALQFKFDITRNLLPLFAHYTDMPATYFPQLSESYVLLNLAKGSALLLRETLLALDGTTGVEDTRGKMLKEIGVNNFSPKMAIKILNQRVDITINRVNVD</sequence>
<dbReference type="PROSITE" id="PS51386">
    <property type="entry name" value="RINT1_TIP20"/>
    <property type="match status" value="1"/>
</dbReference>
<dbReference type="GO" id="GO:0060628">
    <property type="term" value="P:regulation of ER to Golgi vesicle-mediated transport"/>
    <property type="evidence" value="ECO:0007669"/>
    <property type="project" value="TreeGrafter"/>
</dbReference>
<comment type="similarity">
    <text evidence="1">Belongs to the RINT1 family.</text>
</comment>
<name>A0AAR5NYY9_DENPD</name>
<organism evidence="2 3">
    <name type="scientific">Dendroctonus ponderosae</name>
    <name type="common">Mountain pine beetle</name>
    <dbReference type="NCBI Taxonomy" id="77166"/>
    <lineage>
        <taxon>Eukaryota</taxon>
        <taxon>Metazoa</taxon>
        <taxon>Ecdysozoa</taxon>
        <taxon>Arthropoda</taxon>
        <taxon>Hexapoda</taxon>
        <taxon>Insecta</taxon>
        <taxon>Pterygota</taxon>
        <taxon>Neoptera</taxon>
        <taxon>Endopterygota</taxon>
        <taxon>Coleoptera</taxon>
        <taxon>Polyphaga</taxon>
        <taxon>Cucujiformia</taxon>
        <taxon>Curculionidae</taxon>
        <taxon>Scolytinae</taxon>
        <taxon>Dendroctonus</taxon>
    </lineage>
</organism>
<reference evidence="3" key="1">
    <citation type="journal article" date="2013" name="Genome Biol.">
        <title>Draft genome of the mountain pine beetle, Dendroctonus ponderosae Hopkins, a major forest pest.</title>
        <authorList>
            <person name="Keeling C.I."/>
            <person name="Yuen M.M."/>
            <person name="Liao N.Y."/>
            <person name="Docking T.R."/>
            <person name="Chan S.K."/>
            <person name="Taylor G.A."/>
            <person name="Palmquist D.L."/>
            <person name="Jackman S.D."/>
            <person name="Nguyen A."/>
            <person name="Li M."/>
            <person name="Henderson H."/>
            <person name="Janes J.K."/>
            <person name="Zhao Y."/>
            <person name="Pandoh P."/>
            <person name="Moore R."/>
            <person name="Sperling F.A."/>
            <person name="Huber D.P."/>
            <person name="Birol I."/>
            <person name="Jones S.J."/>
            <person name="Bohlmann J."/>
        </authorList>
    </citation>
    <scope>NUCLEOTIDE SEQUENCE</scope>
</reference>
<dbReference type="GO" id="GO:0006888">
    <property type="term" value="P:endoplasmic reticulum to Golgi vesicle-mediated transport"/>
    <property type="evidence" value="ECO:0007669"/>
    <property type="project" value="InterPro"/>
</dbReference>
<dbReference type="Proteomes" id="UP000019118">
    <property type="component" value="Unassembled WGS sequence"/>
</dbReference>
<dbReference type="PANTHER" id="PTHR13520">
    <property type="entry name" value="RAD50-INTERACTING PROTEIN 1 RINT-1"/>
    <property type="match status" value="1"/>
</dbReference>
<dbReference type="AlphaFoldDB" id="A0AAR5NYY9"/>
<evidence type="ECO:0000313" key="3">
    <source>
        <dbReference type="Proteomes" id="UP000019118"/>
    </source>
</evidence>
<dbReference type="PANTHER" id="PTHR13520:SF0">
    <property type="entry name" value="RAD50-INTERACTING PROTEIN 1"/>
    <property type="match status" value="1"/>
</dbReference>
<dbReference type="Pfam" id="PF04437">
    <property type="entry name" value="RINT1_TIP1"/>
    <property type="match status" value="1"/>
</dbReference>
<protein>
    <recommendedName>
        <fullName evidence="4">RAD50-interacting protein 1</fullName>
    </recommendedName>
</protein>
<dbReference type="EnsemblMetazoa" id="XM_019898596.1">
    <property type="protein sequence ID" value="XP_019754155.1"/>
    <property type="gene ID" value="LOC109533308"/>
</dbReference>
<dbReference type="InterPro" id="IPR042042">
    <property type="entry name" value="Tip20p_domB"/>
</dbReference>
<dbReference type="GO" id="GO:0006890">
    <property type="term" value="P:retrograde vesicle-mediated transport, Golgi to endoplasmic reticulum"/>
    <property type="evidence" value="ECO:0007669"/>
    <property type="project" value="InterPro"/>
</dbReference>
<dbReference type="EnsemblMetazoa" id="XM_019898599.1">
    <property type="protein sequence ID" value="XP_019754158.1"/>
    <property type="gene ID" value="LOC109533308"/>
</dbReference>
<dbReference type="InterPro" id="IPR007528">
    <property type="entry name" value="RINT1_Tip20"/>
</dbReference>
<accession>A0AAR5NYY9</accession>
<evidence type="ECO:0008006" key="4">
    <source>
        <dbReference type="Google" id="ProtNLM"/>
    </source>
</evidence>
<dbReference type="GO" id="GO:0070939">
    <property type="term" value="C:Dsl1/NZR complex"/>
    <property type="evidence" value="ECO:0007669"/>
    <property type="project" value="InterPro"/>
</dbReference>
<evidence type="ECO:0000313" key="2">
    <source>
        <dbReference type="EnsemblMetazoa" id="XP_019754158.1"/>
    </source>
</evidence>
<dbReference type="CTD" id="60561"/>
<dbReference type="Gene3D" id="1.20.58.1420">
    <property type="entry name" value="Dsl1p vesicle tethering complex, Tip20p subunit, domain B"/>
    <property type="match status" value="1"/>
</dbReference>
<keyword evidence="3" id="KW-1185">Reference proteome</keyword>
<dbReference type="FunFam" id="1.20.58.670:FF:000003">
    <property type="entry name" value="RAD50-interacting protein 1"/>
    <property type="match status" value="1"/>
</dbReference>
<dbReference type="InterPro" id="IPR042044">
    <property type="entry name" value="EXOC6PINT-1/Sec15/Tip20_C_dom2"/>
</dbReference>
<reference evidence="2" key="2">
    <citation type="submission" date="2024-08" db="UniProtKB">
        <authorList>
            <consortium name="EnsemblMetazoa"/>
        </authorList>
    </citation>
    <scope>IDENTIFICATION</scope>
</reference>
<proteinExistence type="inferred from homology"/>